<dbReference type="InterPro" id="IPR036388">
    <property type="entry name" value="WH-like_DNA-bd_sf"/>
</dbReference>
<evidence type="ECO:0000256" key="1">
    <source>
        <dbReference type="ARBA" id="ARBA00023015"/>
    </source>
</evidence>
<evidence type="ECO:0000259" key="4">
    <source>
        <dbReference type="PROSITE" id="PS50949"/>
    </source>
</evidence>
<dbReference type="PANTHER" id="PTHR38445">
    <property type="entry name" value="HTH-TYPE TRANSCRIPTIONAL REPRESSOR YTRA"/>
    <property type="match status" value="1"/>
</dbReference>
<evidence type="ECO:0000256" key="2">
    <source>
        <dbReference type="ARBA" id="ARBA00023125"/>
    </source>
</evidence>
<dbReference type="Gene3D" id="1.10.10.10">
    <property type="entry name" value="Winged helix-like DNA-binding domain superfamily/Winged helix DNA-binding domain"/>
    <property type="match status" value="1"/>
</dbReference>
<dbReference type="Proteomes" id="UP001258181">
    <property type="component" value="Unassembled WGS sequence"/>
</dbReference>
<keyword evidence="2 5" id="KW-0238">DNA-binding</keyword>
<dbReference type="PROSITE" id="PS50949">
    <property type="entry name" value="HTH_GNTR"/>
    <property type="match status" value="1"/>
</dbReference>
<dbReference type="SUPFAM" id="SSF46785">
    <property type="entry name" value="Winged helix' DNA-binding domain"/>
    <property type="match status" value="1"/>
</dbReference>
<keyword evidence="1" id="KW-0805">Transcription regulation</keyword>
<dbReference type="CDD" id="cd07377">
    <property type="entry name" value="WHTH_GntR"/>
    <property type="match status" value="1"/>
</dbReference>
<feature type="domain" description="HTH gntR-type" evidence="4">
    <location>
        <begin position="9"/>
        <end position="77"/>
    </location>
</feature>
<keyword evidence="6" id="KW-1185">Reference proteome</keyword>
<dbReference type="InterPro" id="IPR000524">
    <property type="entry name" value="Tscrpt_reg_HTH_GntR"/>
</dbReference>
<name>A0ABU1U4R8_9BACL</name>
<dbReference type="SMART" id="SM00345">
    <property type="entry name" value="HTH_GNTR"/>
    <property type="match status" value="1"/>
</dbReference>
<keyword evidence="3" id="KW-0804">Transcription</keyword>
<dbReference type="PANTHER" id="PTHR38445:SF9">
    <property type="entry name" value="HTH-TYPE TRANSCRIPTIONAL REPRESSOR YTRA"/>
    <property type="match status" value="1"/>
</dbReference>
<dbReference type="GO" id="GO:0003677">
    <property type="term" value="F:DNA binding"/>
    <property type="evidence" value="ECO:0007669"/>
    <property type="project" value="UniProtKB-KW"/>
</dbReference>
<dbReference type="RefSeq" id="WP_310261189.1">
    <property type="nucleotide sequence ID" value="NZ_JAVDWA010000007.1"/>
</dbReference>
<reference evidence="5 6" key="1">
    <citation type="submission" date="2023-07" db="EMBL/GenBank/DDBJ databases">
        <title>Sorghum-associated microbial communities from plants grown in Nebraska, USA.</title>
        <authorList>
            <person name="Schachtman D."/>
        </authorList>
    </citation>
    <scope>NUCLEOTIDE SEQUENCE [LARGE SCALE GENOMIC DNA]</scope>
    <source>
        <strain evidence="5 6">BE211</strain>
    </source>
</reference>
<organism evidence="5 6">
    <name type="scientific">Fictibacillus barbaricus</name>
    <dbReference type="NCBI Taxonomy" id="182136"/>
    <lineage>
        <taxon>Bacteria</taxon>
        <taxon>Bacillati</taxon>
        <taxon>Bacillota</taxon>
        <taxon>Bacilli</taxon>
        <taxon>Bacillales</taxon>
        <taxon>Fictibacillaceae</taxon>
        <taxon>Fictibacillus</taxon>
    </lineage>
</organism>
<dbReference type="InterPro" id="IPR036390">
    <property type="entry name" value="WH_DNA-bd_sf"/>
</dbReference>
<evidence type="ECO:0000256" key="3">
    <source>
        <dbReference type="ARBA" id="ARBA00023163"/>
    </source>
</evidence>
<sequence length="128" mass="14735">MILNSNSITPIYMQIAEWLETEIINETITSDEKIYSQYQLAEMFNINPATAAKGINILADENVLYKKRGLGMFVATDAREIILKKRKSTKLHDMVHELVKEAIQLQVSKEELVNMIQQMHVKIKGEEQ</sequence>
<evidence type="ECO:0000313" key="6">
    <source>
        <dbReference type="Proteomes" id="UP001258181"/>
    </source>
</evidence>
<proteinExistence type="predicted"/>
<dbReference type="EMBL" id="JAVDWA010000007">
    <property type="protein sequence ID" value="MDR7074361.1"/>
    <property type="molecule type" value="Genomic_DNA"/>
</dbReference>
<comment type="caution">
    <text evidence="5">The sequence shown here is derived from an EMBL/GenBank/DDBJ whole genome shotgun (WGS) entry which is preliminary data.</text>
</comment>
<protein>
    <submittedName>
        <fullName evidence="5">DNA-binding transcriptional regulator YhcF (GntR family)</fullName>
    </submittedName>
</protein>
<gene>
    <name evidence="5" type="ORF">J2X07_003357</name>
</gene>
<evidence type="ECO:0000313" key="5">
    <source>
        <dbReference type="EMBL" id="MDR7074361.1"/>
    </source>
</evidence>
<accession>A0ABU1U4R8</accession>